<reference evidence="1" key="1">
    <citation type="submission" date="2023-01" db="EMBL/GenBank/DDBJ databases">
        <title>Genome assembly of the deep-sea coral Lophelia pertusa.</title>
        <authorList>
            <person name="Herrera S."/>
            <person name="Cordes E."/>
        </authorList>
    </citation>
    <scope>NUCLEOTIDE SEQUENCE</scope>
    <source>
        <strain evidence="1">USNM1676648</strain>
        <tissue evidence="1">Polyp</tissue>
    </source>
</reference>
<accession>A0A9W9ZL57</accession>
<proteinExistence type="predicted"/>
<evidence type="ECO:0000313" key="1">
    <source>
        <dbReference type="EMBL" id="KAJ7383556.1"/>
    </source>
</evidence>
<comment type="caution">
    <text evidence="1">The sequence shown here is derived from an EMBL/GenBank/DDBJ whole genome shotgun (WGS) entry which is preliminary data.</text>
</comment>
<organism evidence="1 2">
    <name type="scientific">Desmophyllum pertusum</name>
    <dbReference type="NCBI Taxonomy" id="174260"/>
    <lineage>
        <taxon>Eukaryota</taxon>
        <taxon>Metazoa</taxon>
        <taxon>Cnidaria</taxon>
        <taxon>Anthozoa</taxon>
        <taxon>Hexacorallia</taxon>
        <taxon>Scleractinia</taxon>
        <taxon>Caryophylliina</taxon>
        <taxon>Caryophylliidae</taxon>
        <taxon>Desmophyllum</taxon>
    </lineage>
</organism>
<dbReference type="OrthoDB" id="10520317at2759"/>
<gene>
    <name evidence="1" type="ORF">OS493_027219</name>
</gene>
<sequence length="116" mass="12849">MGLSFLIAKQVSGTEDQMERIERSLNFVSDGVQKWSKKCDLSLKHQETISVKAWVKAMDSRITSLGGEGVERFLGNLFRAFDGLFESSALPAKAAGKAVTIMQRVRQIKAVSLPFQ</sequence>
<dbReference type="Proteomes" id="UP001163046">
    <property type="component" value="Unassembled WGS sequence"/>
</dbReference>
<dbReference type="EMBL" id="MU825897">
    <property type="protein sequence ID" value="KAJ7383556.1"/>
    <property type="molecule type" value="Genomic_DNA"/>
</dbReference>
<dbReference type="AlphaFoldDB" id="A0A9W9ZL57"/>
<protein>
    <submittedName>
        <fullName evidence="1">Uncharacterized protein</fullName>
    </submittedName>
</protein>
<keyword evidence="2" id="KW-1185">Reference proteome</keyword>
<evidence type="ECO:0000313" key="2">
    <source>
        <dbReference type="Proteomes" id="UP001163046"/>
    </source>
</evidence>
<name>A0A9W9ZL57_9CNID</name>